<evidence type="ECO:0000313" key="6">
    <source>
        <dbReference type="EMBL" id="TVY03041.1"/>
    </source>
</evidence>
<gene>
    <name evidence="6" type="ORF">FPZ45_03895</name>
</gene>
<organism evidence="6 7">
    <name type="scientific">Cohnella terricola</name>
    <dbReference type="NCBI Taxonomy" id="1289167"/>
    <lineage>
        <taxon>Bacteria</taxon>
        <taxon>Bacillati</taxon>
        <taxon>Bacillota</taxon>
        <taxon>Bacilli</taxon>
        <taxon>Bacillales</taxon>
        <taxon>Paenibacillaceae</taxon>
        <taxon>Cohnella</taxon>
    </lineage>
</organism>
<dbReference type="AlphaFoldDB" id="A0A559JT41"/>
<dbReference type="EMBL" id="VNJJ01000002">
    <property type="protein sequence ID" value="TVY03041.1"/>
    <property type="molecule type" value="Genomic_DNA"/>
</dbReference>
<protein>
    <recommendedName>
        <fullName evidence="8">Xylulokinase</fullName>
    </recommendedName>
</protein>
<evidence type="ECO:0000313" key="7">
    <source>
        <dbReference type="Proteomes" id="UP000316330"/>
    </source>
</evidence>
<evidence type="ECO:0008006" key="8">
    <source>
        <dbReference type="Google" id="ProtNLM"/>
    </source>
</evidence>
<dbReference type="InterPro" id="IPR043129">
    <property type="entry name" value="ATPase_NBD"/>
</dbReference>
<keyword evidence="7" id="KW-1185">Reference proteome</keyword>
<dbReference type="PIRSF" id="PIRSF000538">
    <property type="entry name" value="GlpK"/>
    <property type="match status" value="1"/>
</dbReference>
<accession>A0A559JT41</accession>
<dbReference type="InterPro" id="IPR000577">
    <property type="entry name" value="Carb_kinase_FGGY"/>
</dbReference>
<dbReference type="PROSITE" id="PS00933">
    <property type="entry name" value="FGGY_KINASES_1"/>
    <property type="match status" value="1"/>
</dbReference>
<dbReference type="OrthoDB" id="9805576at2"/>
<evidence type="ECO:0000259" key="4">
    <source>
        <dbReference type="Pfam" id="PF00370"/>
    </source>
</evidence>
<dbReference type="CDD" id="cd07805">
    <property type="entry name" value="ASKHA_NBD_FGGY_CvXK-like"/>
    <property type="match status" value="1"/>
</dbReference>
<dbReference type="InterPro" id="IPR018484">
    <property type="entry name" value="FGGY_N"/>
</dbReference>
<dbReference type="RefSeq" id="WP_144698643.1">
    <property type="nucleotide sequence ID" value="NZ_VNJJ01000002.1"/>
</dbReference>
<feature type="domain" description="Carbohydrate kinase FGGY C-terminal" evidence="5">
    <location>
        <begin position="257"/>
        <end position="431"/>
    </location>
</feature>
<sequence length="478" mass="52073">MKKDAIVTFDIGTSSLKACLWNWDGSIVATEQAAYEVRFGSNGEADQNPEDWLKAAISTSALLMNEYGEQFAVAAIGLTGQMSGCVLADSEGHAKLPAMTWQDRRSASVIQPLSSAITDSWFYELTGQRFDSGLPFAKLLWIQKHYPELLPGSTMFDAPNWLAFRLTGAKVNDITNASGTGIMNIRTREWSDEIGRALNIPLDVLPRIVPSSAVAGALLPAMARQLRLTAGIPVVIGMGDGPSSCLGLGITRFGQGYCQIGTSAWISTYSDRPPSEKDAGLLTYAYAHGYVPTGSMQAAGQALSWAKSLLGEAKLGHYPDAKLPYHLPYMFGERSPHWFSEPRGTFLHMASWHGRNDLYTSVFEGVAFHLRSIKDIFRKGELLAPDRPLLFSGGMLGSPEIAELLAVMFGEPILVADNPVSSTGLGAFFCAKAGVENKDPLAIAETPPNHLVRGDENYAEQVTERYSNFLRYAERILH</sequence>
<proteinExistence type="inferred from homology"/>
<dbReference type="InterPro" id="IPR018485">
    <property type="entry name" value="FGGY_C"/>
</dbReference>
<dbReference type="Gene3D" id="3.30.420.40">
    <property type="match status" value="2"/>
</dbReference>
<dbReference type="Pfam" id="PF00370">
    <property type="entry name" value="FGGY_N"/>
    <property type="match status" value="1"/>
</dbReference>
<dbReference type="GO" id="GO:0005975">
    <property type="term" value="P:carbohydrate metabolic process"/>
    <property type="evidence" value="ECO:0007669"/>
    <property type="project" value="InterPro"/>
</dbReference>
<keyword evidence="3" id="KW-0418">Kinase</keyword>
<dbReference type="SUPFAM" id="SSF53067">
    <property type="entry name" value="Actin-like ATPase domain"/>
    <property type="match status" value="2"/>
</dbReference>
<comment type="similarity">
    <text evidence="1">Belongs to the FGGY kinase family.</text>
</comment>
<dbReference type="Proteomes" id="UP000316330">
    <property type="component" value="Unassembled WGS sequence"/>
</dbReference>
<comment type="caution">
    <text evidence="6">The sequence shown here is derived from an EMBL/GenBank/DDBJ whole genome shotgun (WGS) entry which is preliminary data.</text>
</comment>
<dbReference type="Pfam" id="PF02782">
    <property type="entry name" value="FGGY_C"/>
    <property type="match status" value="1"/>
</dbReference>
<dbReference type="GO" id="GO:0016301">
    <property type="term" value="F:kinase activity"/>
    <property type="evidence" value="ECO:0007669"/>
    <property type="project" value="UniProtKB-KW"/>
</dbReference>
<evidence type="ECO:0000256" key="3">
    <source>
        <dbReference type="ARBA" id="ARBA00022777"/>
    </source>
</evidence>
<dbReference type="PANTHER" id="PTHR43095">
    <property type="entry name" value="SUGAR KINASE"/>
    <property type="match status" value="1"/>
</dbReference>
<dbReference type="InterPro" id="IPR050406">
    <property type="entry name" value="FGGY_Carb_Kinase"/>
</dbReference>
<keyword evidence="2" id="KW-0808">Transferase</keyword>
<dbReference type="GO" id="GO:0016773">
    <property type="term" value="F:phosphotransferase activity, alcohol group as acceptor"/>
    <property type="evidence" value="ECO:0007669"/>
    <property type="project" value="InterPro"/>
</dbReference>
<evidence type="ECO:0000256" key="1">
    <source>
        <dbReference type="ARBA" id="ARBA00009156"/>
    </source>
</evidence>
<feature type="domain" description="Carbohydrate kinase FGGY N-terminal" evidence="4">
    <location>
        <begin position="6"/>
        <end position="247"/>
    </location>
</feature>
<evidence type="ECO:0000256" key="2">
    <source>
        <dbReference type="ARBA" id="ARBA00022679"/>
    </source>
</evidence>
<dbReference type="InterPro" id="IPR018483">
    <property type="entry name" value="Carb_kinase_FGGY_CS"/>
</dbReference>
<name>A0A559JT41_9BACL</name>
<evidence type="ECO:0000259" key="5">
    <source>
        <dbReference type="Pfam" id="PF02782"/>
    </source>
</evidence>
<reference evidence="6 7" key="1">
    <citation type="submission" date="2019-07" db="EMBL/GenBank/DDBJ databases">
        <authorList>
            <person name="Kim J."/>
        </authorList>
    </citation>
    <scope>NUCLEOTIDE SEQUENCE [LARGE SCALE GENOMIC DNA]</scope>
    <source>
        <strain evidence="6 7">G13</strain>
    </source>
</reference>